<dbReference type="RefSeq" id="WP_160628155.1">
    <property type="nucleotide sequence ID" value="NZ_CP047593.1"/>
</dbReference>
<evidence type="ECO:0000313" key="9">
    <source>
        <dbReference type="Proteomes" id="UP000464954"/>
    </source>
</evidence>
<dbReference type="PANTHER" id="PTHR10030">
    <property type="entry name" value="ALPHA-L-FUCOSIDASE"/>
    <property type="match status" value="1"/>
</dbReference>
<keyword evidence="6" id="KW-0326">Glycosidase</keyword>
<keyword evidence="9" id="KW-1185">Reference proteome</keyword>
<dbReference type="InterPro" id="IPR016286">
    <property type="entry name" value="FUC_metazoa-typ"/>
</dbReference>
<reference evidence="8 9" key="1">
    <citation type="submission" date="2020-01" db="EMBL/GenBank/DDBJ databases">
        <title>Ponticoccus aerotolerans gen. nov., sp. nov., an anaerobic bacterium and proposal of Ponticoccusceae fam. nov., Ponticoccusles ord. nov. and Ponticoccuse classis nov. in the phylum Kiritimatiellaeota.</title>
        <authorList>
            <person name="Zhou L.Y."/>
            <person name="Du Z.J."/>
        </authorList>
    </citation>
    <scope>NUCLEOTIDE SEQUENCE [LARGE SCALE GENOMIC DNA]</scope>
    <source>
        <strain evidence="8 9">S-5007</strain>
    </source>
</reference>
<dbReference type="Gene3D" id="3.20.20.80">
    <property type="entry name" value="Glycosidases"/>
    <property type="match status" value="1"/>
</dbReference>
<dbReference type="AlphaFoldDB" id="A0A6P1M5L4"/>
<evidence type="ECO:0000259" key="7">
    <source>
        <dbReference type="Pfam" id="PF01120"/>
    </source>
</evidence>
<dbReference type="GO" id="GO:0006004">
    <property type="term" value="P:fucose metabolic process"/>
    <property type="evidence" value="ECO:0007669"/>
    <property type="project" value="InterPro"/>
</dbReference>
<dbReference type="EC" id="3.2.1.51" evidence="3"/>
<dbReference type="SMART" id="SM00812">
    <property type="entry name" value="Alpha_L_fucos"/>
    <property type="match status" value="1"/>
</dbReference>
<evidence type="ECO:0000256" key="4">
    <source>
        <dbReference type="ARBA" id="ARBA00022729"/>
    </source>
</evidence>
<sequence length="578" mass="65134">MSAEDKLSWWREARFGMFIHWGLYSIPAGIWNGREIPGIGEQILRFGQIPMAEYERLAADFNPVNFDADAIVKLAVDAGMKYLVFTAKHHDGFAMFKSDADPFNVVDATPFGRDVVAELAEACERAGIRFCIYYSQRQDWHHPDGSWKEWPEQHPVPFDERDVDFNRCMTEKCIPHMKELMTRYGRIGLVWYDTPVDSTPEQSRAFTELVHDLQPDCLVCDRVGTGFGDYAVLGDNEFPYCSRNMDGEVPATMNNSWGYKSTDSNWKSVEQLLYSLIRSAANGCNYLLNIGPKSDGSIPAESVERLRAIGDWLKVNGEAVYGAGAAPFPNPLRGCLMTVKGNNLYLIFRRWPGSTFELKGVQSRAVRAVLLSEPGRPLKMKQSDSLVLRTLPDVSSQTCFPVVRVEFDEPLRVDPRLIPATDGTVTLLSGNAEVRPAKGSRLAVDRKGLPVAFHEKSGRLLWDFLIEQPGRYRLTALTNRHWSQQWISGIQLKIKCSEDNRTVELVQDVELENIQAHYHPETVSCLGTVGLSEPGMHQLSVSVAEMPQFEVHNPLCEDLEDARTLNLIKMTLTPDETN</sequence>
<dbReference type="KEGG" id="taer:GT409_06605"/>
<dbReference type="Pfam" id="PF01120">
    <property type="entry name" value="Alpha_L_fucos"/>
    <property type="match status" value="1"/>
</dbReference>
<dbReference type="EMBL" id="CP047593">
    <property type="protein sequence ID" value="QHI69131.1"/>
    <property type="molecule type" value="Genomic_DNA"/>
</dbReference>
<dbReference type="SUPFAM" id="SSF51445">
    <property type="entry name" value="(Trans)glycosidases"/>
    <property type="match status" value="1"/>
</dbReference>
<dbReference type="PANTHER" id="PTHR10030:SF37">
    <property type="entry name" value="ALPHA-L-FUCOSIDASE-RELATED"/>
    <property type="match status" value="1"/>
</dbReference>
<dbReference type="InterPro" id="IPR057739">
    <property type="entry name" value="Glyco_hydro_29_N"/>
</dbReference>
<keyword evidence="5" id="KW-0378">Hydrolase</keyword>
<name>A0A6P1M5L4_9BACT</name>
<evidence type="ECO:0000256" key="1">
    <source>
        <dbReference type="ARBA" id="ARBA00004071"/>
    </source>
</evidence>
<dbReference type="GO" id="GO:0005764">
    <property type="term" value="C:lysosome"/>
    <property type="evidence" value="ECO:0007669"/>
    <property type="project" value="TreeGrafter"/>
</dbReference>
<comment type="similarity">
    <text evidence="2">Belongs to the glycosyl hydrolase 29 family.</text>
</comment>
<accession>A0A6P1M5L4</accession>
<evidence type="ECO:0000256" key="6">
    <source>
        <dbReference type="ARBA" id="ARBA00023295"/>
    </source>
</evidence>
<comment type="function">
    <text evidence="1">Alpha-L-fucosidase is responsible for hydrolyzing the alpha-1,6-linked fucose joined to the reducing-end N-acetylglucosamine of the carbohydrate moieties of glycoproteins.</text>
</comment>
<evidence type="ECO:0000256" key="2">
    <source>
        <dbReference type="ARBA" id="ARBA00007951"/>
    </source>
</evidence>
<dbReference type="InterPro" id="IPR017853">
    <property type="entry name" value="GH"/>
</dbReference>
<feature type="domain" description="Glycoside hydrolase family 29 N-terminal" evidence="7">
    <location>
        <begin position="7"/>
        <end position="318"/>
    </location>
</feature>
<organism evidence="8 9">
    <name type="scientific">Tichowtungia aerotolerans</name>
    <dbReference type="NCBI Taxonomy" id="2697043"/>
    <lineage>
        <taxon>Bacteria</taxon>
        <taxon>Pseudomonadati</taxon>
        <taxon>Kiritimatiellota</taxon>
        <taxon>Tichowtungiia</taxon>
        <taxon>Tichowtungiales</taxon>
        <taxon>Tichowtungiaceae</taxon>
        <taxon>Tichowtungia</taxon>
    </lineage>
</organism>
<evidence type="ECO:0000256" key="5">
    <source>
        <dbReference type="ARBA" id="ARBA00022801"/>
    </source>
</evidence>
<dbReference type="InterPro" id="IPR000933">
    <property type="entry name" value="Glyco_hydro_29"/>
</dbReference>
<dbReference type="GO" id="GO:0016139">
    <property type="term" value="P:glycoside catabolic process"/>
    <property type="evidence" value="ECO:0007669"/>
    <property type="project" value="TreeGrafter"/>
</dbReference>
<evidence type="ECO:0000313" key="8">
    <source>
        <dbReference type="EMBL" id="QHI69131.1"/>
    </source>
</evidence>
<dbReference type="GO" id="GO:0004560">
    <property type="term" value="F:alpha-L-fucosidase activity"/>
    <property type="evidence" value="ECO:0007669"/>
    <property type="project" value="InterPro"/>
</dbReference>
<proteinExistence type="inferred from homology"/>
<evidence type="ECO:0000256" key="3">
    <source>
        <dbReference type="ARBA" id="ARBA00012662"/>
    </source>
</evidence>
<dbReference type="Proteomes" id="UP000464954">
    <property type="component" value="Chromosome"/>
</dbReference>
<protein>
    <recommendedName>
        <fullName evidence="3">alpha-L-fucosidase</fullName>
        <ecNumber evidence="3">3.2.1.51</ecNumber>
    </recommendedName>
</protein>
<keyword evidence="4" id="KW-0732">Signal</keyword>
<dbReference type="PRINTS" id="PR00741">
    <property type="entry name" value="GLHYDRLASE29"/>
</dbReference>
<gene>
    <name evidence="8" type="ORF">GT409_06605</name>
</gene>